<dbReference type="EMBL" id="AP024702">
    <property type="protein sequence ID" value="BCX48697.1"/>
    <property type="molecule type" value="Genomic_DNA"/>
</dbReference>
<dbReference type="RefSeq" id="WP_338685019.1">
    <property type="nucleotide sequence ID" value="NZ_AP024702.1"/>
</dbReference>
<evidence type="ECO:0000313" key="4">
    <source>
        <dbReference type="EMBL" id="BCX48697.1"/>
    </source>
</evidence>
<feature type="transmembrane region" description="Helical" evidence="2">
    <location>
        <begin position="46"/>
        <end position="64"/>
    </location>
</feature>
<organism evidence="4 5">
    <name type="scientific">Haloferula helveola</name>
    <dbReference type="NCBI Taxonomy" id="490095"/>
    <lineage>
        <taxon>Bacteria</taxon>
        <taxon>Pseudomonadati</taxon>
        <taxon>Verrucomicrobiota</taxon>
        <taxon>Verrucomicrobiia</taxon>
        <taxon>Verrucomicrobiales</taxon>
        <taxon>Verrucomicrobiaceae</taxon>
        <taxon>Haloferula</taxon>
    </lineage>
</organism>
<gene>
    <name evidence="4" type="ORF">HAHE_26050</name>
</gene>
<keyword evidence="2" id="KW-1133">Transmembrane helix</keyword>
<evidence type="ECO:0000256" key="1">
    <source>
        <dbReference type="SAM" id="MobiDB-lite"/>
    </source>
</evidence>
<dbReference type="InterPro" id="IPR025178">
    <property type="entry name" value="Lnb_N"/>
</dbReference>
<feature type="transmembrane region" description="Helical" evidence="2">
    <location>
        <begin position="12"/>
        <end position="34"/>
    </location>
</feature>
<feature type="domain" description="Lnb N-terminal periplasmic" evidence="3">
    <location>
        <begin position="131"/>
        <end position="270"/>
    </location>
</feature>
<feature type="transmembrane region" description="Helical" evidence="2">
    <location>
        <begin position="71"/>
        <end position="87"/>
    </location>
</feature>
<dbReference type="Proteomes" id="UP001374893">
    <property type="component" value="Chromosome"/>
</dbReference>
<evidence type="ECO:0000256" key="2">
    <source>
        <dbReference type="SAM" id="Phobius"/>
    </source>
</evidence>
<sequence length="345" mass="39269">MREKKRPFLGRLGVALLGLLMLVSGAYVFGAIYFDGPLGTPASAGNIVLAILWAVLLLAALVLFRGLKRRLLVFAFASALVLVPWSFKKPSNDRDWRPEFRQTGWVEVKGDEIVFHNIRNFDYAEDGSEIERWETRTHHLSKLEGLDYFHDAFGGDLLAHPILSFDFGDEGHLCLSIETRRETTEEFSTFGGLFKMFELQYIFGTEEDFIRVRTNVRNEPVYLYRTRATQAKAAEVLLESIGVQNELVEKPRFYNVITSNCTTSLRAQTPAEEREKFDWRMLVNGRLDEYVHEKGAIVDEGMSFEELRPLCFINEVAQKSPGGPEYSAAVRADRPGFREPAPSSR</sequence>
<feature type="region of interest" description="Disordered" evidence="1">
    <location>
        <begin position="319"/>
        <end position="345"/>
    </location>
</feature>
<name>A0ABN6H7T6_9BACT</name>
<evidence type="ECO:0000259" key="3">
    <source>
        <dbReference type="Pfam" id="PF13387"/>
    </source>
</evidence>
<dbReference type="Pfam" id="PF13387">
    <property type="entry name" value="Lnb_N"/>
    <property type="match status" value="1"/>
</dbReference>
<reference evidence="4 5" key="1">
    <citation type="submission" date="2021-06" db="EMBL/GenBank/DDBJ databases">
        <title>Complete genome of Haloferula helveola possessing various polysaccharide degrading enzymes.</title>
        <authorList>
            <person name="Takami H."/>
            <person name="Huang C."/>
            <person name="Hamasaki K."/>
        </authorList>
    </citation>
    <scope>NUCLEOTIDE SEQUENCE [LARGE SCALE GENOMIC DNA]</scope>
    <source>
        <strain evidence="4 5">CN-1</strain>
    </source>
</reference>
<proteinExistence type="predicted"/>
<accession>A0ABN6H7T6</accession>
<keyword evidence="2" id="KW-0472">Membrane</keyword>
<keyword evidence="2" id="KW-0812">Transmembrane</keyword>
<keyword evidence="5" id="KW-1185">Reference proteome</keyword>
<protein>
    <recommendedName>
        <fullName evidence="3">Lnb N-terminal periplasmic domain-containing protein</fullName>
    </recommendedName>
</protein>
<evidence type="ECO:0000313" key="5">
    <source>
        <dbReference type="Proteomes" id="UP001374893"/>
    </source>
</evidence>